<evidence type="ECO:0000313" key="2">
    <source>
        <dbReference type="Proteomes" id="UP000596145"/>
    </source>
</evidence>
<evidence type="ECO:0000313" key="1">
    <source>
        <dbReference type="EMBL" id="QQB45363.1"/>
    </source>
</evidence>
<protein>
    <submittedName>
        <fullName evidence="1">Uncharacterized protein</fullName>
    </submittedName>
</protein>
<dbReference type="Proteomes" id="UP000596145">
    <property type="component" value="Chromosome"/>
</dbReference>
<accession>A0A7T4BN74</accession>
<proteinExistence type="predicted"/>
<dbReference type="EMBL" id="CP066007">
    <property type="protein sequence ID" value="QQB45363.1"/>
    <property type="molecule type" value="Genomic_DNA"/>
</dbReference>
<name>A0A7T4BN74_9CORY</name>
<organism evidence="1 2">
    <name type="scientific">Corynebacterium glucuronolyticum</name>
    <dbReference type="NCBI Taxonomy" id="39791"/>
    <lineage>
        <taxon>Bacteria</taxon>
        <taxon>Bacillati</taxon>
        <taxon>Actinomycetota</taxon>
        <taxon>Actinomycetes</taxon>
        <taxon>Mycobacteriales</taxon>
        <taxon>Corynebacteriaceae</taxon>
        <taxon>Corynebacterium</taxon>
    </lineage>
</organism>
<reference evidence="1 2" key="1">
    <citation type="submission" date="2020-12" db="EMBL/GenBank/DDBJ databases">
        <title>FDA dAtabase for Regulatory Grade micrObial Sequences (FDA-ARGOS): Supporting development and validation of Infectious Disease Dx tests.</title>
        <authorList>
            <person name="Sproer C."/>
            <person name="Gronow S."/>
            <person name="Severitt S."/>
            <person name="Schroder I."/>
            <person name="Tallon L."/>
            <person name="Sadzewicz L."/>
            <person name="Zhao X."/>
            <person name="Boylan J."/>
            <person name="Ott S."/>
            <person name="Bowen H."/>
            <person name="Vavikolanu K."/>
            <person name="Mehta A."/>
            <person name="Aluvathingal J."/>
            <person name="Nadendla S."/>
            <person name="Lowell S."/>
            <person name="Myers T."/>
            <person name="Yan Y."/>
            <person name="Sichtig H."/>
        </authorList>
    </citation>
    <scope>NUCLEOTIDE SEQUENCE [LARGE SCALE GENOMIC DNA]</scope>
    <source>
        <strain evidence="1 2">FDAARGOS_1053</strain>
    </source>
</reference>
<dbReference type="OrthoDB" id="4410748at2"/>
<dbReference type="RefSeq" id="WP_084036368.1">
    <property type="nucleotide sequence ID" value="NZ_CP066007.1"/>
</dbReference>
<dbReference type="GeneID" id="92760504"/>
<gene>
    <name evidence="1" type="ORF">I6I10_07410</name>
</gene>
<dbReference type="AlphaFoldDB" id="A0A7T4BN74"/>
<sequence length="247" mass="26292">MLKVEMVTPQGTVWDLTGVAETSPVLAPEGQLAGLTGNASRTDLSIPGHAGVLPGDTRYGAIEADVQFFLRTFTGEEMERVHAAFRKAWSVYSRVRPTPPVVLKINSDSPHSPLAMRLWLSKPLPGVDVDSRKRTSLDVTVPVLIPSGVAIGVEQTGKGAVEVENSGDVTIYPRIAYTGRGGQVTCPSGAVFVLPAVGVETVVSMDPLDLRLEGAFPEGVEPGDTGRWVLPEGAELRWAVGVVDPWT</sequence>